<reference evidence="2" key="1">
    <citation type="submission" date="2018-11" db="EMBL/GenBank/DDBJ databases">
        <authorList>
            <person name="Grassa J C."/>
        </authorList>
    </citation>
    <scope>NUCLEOTIDE SEQUENCE [LARGE SCALE GENOMIC DNA]</scope>
</reference>
<dbReference type="Proteomes" id="UP000596661">
    <property type="component" value="Chromosome 3"/>
</dbReference>
<protein>
    <submittedName>
        <fullName evidence="2">Uncharacterized protein</fullName>
    </submittedName>
</protein>
<dbReference type="EMBL" id="UZAU01000253">
    <property type="status" value="NOT_ANNOTATED_CDS"/>
    <property type="molecule type" value="Genomic_DNA"/>
</dbReference>
<dbReference type="AlphaFoldDB" id="A0A803P929"/>
<proteinExistence type="predicted"/>
<accession>A0A803P929</accession>
<name>A0A803P929_CANSA</name>
<sequence length="529" mass="59316">MISNHNTSTPTVLTPQDKNLTVAPSTSHPIQPSTLTQHLSPKGKGKTVMISLPVVLPQNDIINRHLNFPLEKIMSAGSETTHHTLGASSSICLTIDGSRNNVNTTPTNATDNTPITKSIVASSNVPLTTRLSTAKSVPLSINTTPAYMHLENTTNTNSPRISATVVDSNIIIVKPNTSSNVAAIETNSTTLPNLIHTTANENRMASVFSERQLISSSGNVRQDKMTPRMHIWRRLPSSPRAFRQLKLLVKQNCPDRLDYVVLNIPWTTQIQLPTLKHLDFYSSDHRALLVSVVLNNQEAPPRFKSRFHFEKLWLREPECEAIISNCWKQTTDLTTNTLLQNIAATSSELQSWHHQKFGDLPRKIKSSHSVVQNLQDSYDTSPSHFSELHQSKNILENLLAQEEEYWQQRIRIDWLQAGDSNTKYFHQRANTRKNNNKITSLTDATGMIHSSKAKISRIIQQHYLDIYTTEGADPNAIAYVLHTVPTVNTDKNNQALTRTFTAAEVYGTLQSMKTNSSPGIDGFYVMFYY</sequence>
<evidence type="ECO:0000256" key="1">
    <source>
        <dbReference type="SAM" id="MobiDB-lite"/>
    </source>
</evidence>
<evidence type="ECO:0000313" key="3">
    <source>
        <dbReference type="Proteomes" id="UP000596661"/>
    </source>
</evidence>
<reference evidence="2" key="2">
    <citation type="submission" date="2021-03" db="UniProtKB">
        <authorList>
            <consortium name="EnsemblPlants"/>
        </authorList>
    </citation>
    <scope>IDENTIFICATION</scope>
</reference>
<keyword evidence="3" id="KW-1185">Reference proteome</keyword>
<evidence type="ECO:0000313" key="2">
    <source>
        <dbReference type="EnsemblPlants" id="cds.evm.model.03.441"/>
    </source>
</evidence>
<feature type="compositionally biased region" description="Polar residues" evidence="1">
    <location>
        <begin position="1"/>
        <end position="39"/>
    </location>
</feature>
<dbReference type="Gramene" id="evm.model.03.441">
    <property type="protein sequence ID" value="cds.evm.model.03.441"/>
    <property type="gene ID" value="evm.TU.03.441"/>
</dbReference>
<organism evidence="2 3">
    <name type="scientific">Cannabis sativa</name>
    <name type="common">Hemp</name>
    <name type="synonym">Marijuana</name>
    <dbReference type="NCBI Taxonomy" id="3483"/>
    <lineage>
        <taxon>Eukaryota</taxon>
        <taxon>Viridiplantae</taxon>
        <taxon>Streptophyta</taxon>
        <taxon>Embryophyta</taxon>
        <taxon>Tracheophyta</taxon>
        <taxon>Spermatophyta</taxon>
        <taxon>Magnoliopsida</taxon>
        <taxon>eudicotyledons</taxon>
        <taxon>Gunneridae</taxon>
        <taxon>Pentapetalae</taxon>
        <taxon>rosids</taxon>
        <taxon>fabids</taxon>
        <taxon>Rosales</taxon>
        <taxon>Cannabaceae</taxon>
        <taxon>Cannabis</taxon>
    </lineage>
</organism>
<dbReference type="EnsemblPlants" id="evm.model.03.441">
    <property type="protein sequence ID" value="cds.evm.model.03.441"/>
    <property type="gene ID" value="evm.TU.03.441"/>
</dbReference>
<feature type="region of interest" description="Disordered" evidence="1">
    <location>
        <begin position="1"/>
        <end position="43"/>
    </location>
</feature>